<dbReference type="AlphaFoldDB" id="A0A7H0H7B4"/>
<keyword evidence="6" id="KW-1185">Reference proteome</keyword>
<evidence type="ECO:0000256" key="3">
    <source>
        <dbReference type="ARBA" id="ARBA00023163"/>
    </source>
</evidence>
<protein>
    <submittedName>
        <fullName evidence="5">GntR family transcriptional regulator</fullName>
    </submittedName>
</protein>
<feature type="domain" description="HTH gntR-type" evidence="4">
    <location>
        <begin position="7"/>
        <end position="75"/>
    </location>
</feature>
<evidence type="ECO:0000313" key="6">
    <source>
        <dbReference type="Proteomes" id="UP000516117"/>
    </source>
</evidence>
<evidence type="ECO:0000256" key="2">
    <source>
        <dbReference type="ARBA" id="ARBA00023125"/>
    </source>
</evidence>
<keyword evidence="1" id="KW-0805">Transcription regulation</keyword>
<dbReference type="EMBL" id="CP060789">
    <property type="protein sequence ID" value="QNP56430.1"/>
    <property type="molecule type" value="Genomic_DNA"/>
</dbReference>
<name>A0A7H0H7B4_9ACTN</name>
<dbReference type="PROSITE" id="PS50949">
    <property type="entry name" value="HTH_GNTR"/>
    <property type="match status" value="1"/>
</dbReference>
<proteinExistence type="predicted"/>
<dbReference type="InterPro" id="IPR036388">
    <property type="entry name" value="WH-like_DNA-bd_sf"/>
</dbReference>
<dbReference type="SMART" id="SM00345">
    <property type="entry name" value="HTH_GNTR"/>
    <property type="match status" value="1"/>
</dbReference>
<keyword evidence="3" id="KW-0804">Transcription</keyword>
<dbReference type="KEGG" id="tdf:H9L22_03015"/>
<dbReference type="Gene3D" id="1.10.10.10">
    <property type="entry name" value="Winged helix-like DNA-binding domain superfamily/Winged helix DNA-binding domain"/>
    <property type="match status" value="1"/>
</dbReference>
<dbReference type="CDD" id="cd07377">
    <property type="entry name" value="WHTH_GntR"/>
    <property type="match status" value="1"/>
</dbReference>
<dbReference type="InterPro" id="IPR000524">
    <property type="entry name" value="Tscrpt_reg_HTH_GntR"/>
</dbReference>
<evidence type="ECO:0000313" key="5">
    <source>
        <dbReference type="EMBL" id="QNP56430.1"/>
    </source>
</evidence>
<accession>A0A7H0H7B4</accession>
<evidence type="ECO:0000256" key="1">
    <source>
        <dbReference type="ARBA" id="ARBA00023015"/>
    </source>
</evidence>
<dbReference type="RefSeq" id="WP_187721539.1">
    <property type="nucleotide sequence ID" value="NZ_BAABBL010000001.1"/>
</dbReference>
<gene>
    <name evidence="5" type="ORF">H9L22_03015</name>
</gene>
<dbReference type="InterPro" id="IPR036390">
    <property type="entry name" value="WH_DNA-bd_sf"/>
</dbReference>
<dbReference type="GO" id="GO:0003700">
    <property type="term" value="F:DNA-binding transcription factor activity"/>
    <property type="evidence" value="ECO:0007669"/>
    <property type="project" value="InterPro"/>
</dbReference>
<dbReference type="GO" id="GO:0003677">
    <property type="term" value="F:DNA binding"/>
    <property type="evidence" value="ECO:0007669"/>
    <property type="project" value="UniProtKB-KW"/>
</dbReference>
<evidence type="ECO:0000259" key="4">
    <source>
        <dbReference type="PROSITE" id="PS50949"/>
    </source>
</evidence>
<dbReference type="SUPFAM" id="SSF46785">
    <property type="entry name" value="Winged helix' DNA-binding domain"/>
    <property type="match status" value="1"/>
</dbReference>
<sequence>MDFDPSVPIWLQLVDEFRRRIVTGEWPRGERIAGVRELAGDLRVNPNTVQRALAELDRLGLTRSERTAGRFATDDGAVIDAARVELAAEAASDYARRAAGLGLSLASASEVLGRHWPDTTQGGQA</sequence>
<dbReference type="Pfam" id="PF00392">
    <property type="entry name" value="GntR"/>
    <property type="match status" value="1"/>
</dbReference>
<reference evidence="5 6" key="1">
    <citation type="submission" date="2020-08" db="EMBL/GenBank/DDBJ databases">
        <title>Genome sequence of Tessaracoccus defluvii JCM 17540T.</title>
        <authorList>
            <person name="Hyun D.-W."/>
            <person name="Bae J.-W."/>
        </authorList>
    </citation>
    <scope>NUCLEOTIDE SEQUENCE [LARGE SCALE GENOMIC DNA]</scope>
    <source>
        <strain evidence="5 6">JCM 17540</strain>
    </source>
</reference>
<dbReference type="PANTHER" id="PTHR38445:SF6">
    <property type="entry name" value="GNTR-FAMILY TRANSCRIPTIONAL REGULATOR"/>
    <property type="match status" value="1"/>
</dbReference>
<organism evidence="5 6">
    <name type="scientific">Tessaracoccus defluvii</name>
    <dbReference type="NCBI Taxonomy" id="1285901"/>
    <lineage>
        <taxon>Bacteria</taxon>
        <taxon>Bacillati</taxon>
        <taxon>Actinomycetota</taxon>
        <taxon>Actinomycetes</taxon>
        <taxon>Propionibacteriales</taxon>
        <taxon>Propionibacteriaceae</taxon>
        <taxon>Tessaracoccus</taxon>
    </lineage>
</organism>
<dbReference type="Proteomes" id="UP000516117">
    <property type="component" value="Chromosome"/>
</dbReference>
<keyword evidence="2" id="KW-0238">DNA-binding</keyword>
<dbReference type="PANTHER" id="PTHR38445">
    <property type="entry name" value="HTH-TYPE TRANSCRIPTIONAL REPRESSOR YTRA"/>
    <property type="match status" value="1"/>
</dbReference>